<keyword evidence="5" id="KW-0732">Signal</keyword>
<keyword evidence="4" id="KW-0964">Secreted</keyword>
<dbReference type="GO" id="GO:0004806">
    <property type="term" value="F:triacylglycerol lipase activity"/>
    <property type="evidence" value="ECO:0007669"/>
    <property type="project" value="UniProtKB-EC"/>
</dbReference>
<evidence type="ECO:0000313" key="10">
    <source>
        <dbReference type="EMBL" id="GFH41502.1"/>
    </source>
</evidence>
<dbReference type="GO" id="GO:0005576">
    <property type="term" value="C:extracellular region"/>
    <property type="evidence" value="ECO:0007669"/>
    <property type="project" value="UniProtKB-SubCell"/>
</dbReference>
<evidence type="ECO:0000256" key="5">
    <source>
        <dbReference type="ARBA" id="ARBA00022729"/>
    </source>
</evidence>
<evidence type="ECO:0000256" key="6">
    <source>
        <dbReference type="ARBA" id="ARBA00022801"/>
    </source>
</evidence>
<dbReference type="SUPFAM" id="SSF53474">
    <property type="entry name" value="alpha/beta-Hydrolases"/>
    <property type="match status" value="1"/>
</dbReference>
<gene>
    <name evidence="10" type="ORF">Hs30E_00530</name>
</gene>
<comment type="catalytic activity">
    <reaction evidence="1">
        <text>a triacylglycerol + H2O = a diacylglycerol + a fatty acid + H(+)</text>
        <dbReference type="Rhea" id="RHEA:12044"/>
        <dbReference type="ChEBI" id="CHEBI:15377"/>
        <dbReference type="ChEBI" id="CHEBI:15378"/>
        <dbReference type="ChEBI" id="CHEBI:17855"/>
        <dbReference type="ChEBI" id="CHEBI:18035"/>
        <dbReference type="ChEBI" id="CHEBI:28868"/>
        <dbReference type="EC" id="3.1.1.3"/>
    </reaction>
</comment>
<dbReference type="Pfam" id="PF24708">
    <property type="entry name" value="Lip_C"/>
    <property type="match status" value="1"/>
</dbReference>
<dbReference type="PANTHER" id="PTHR34043:SF3">
    <property type="entry name" value="ALPHA_BETA-HYDROLASES SUPERFAMILY PROTEIN"/>
    <property type="match status" value="1"/>
</dbReference>
<evidence type="ECO:0000256" key="2">
    <source>
        <dbReference type="ARBA" id="ARBA00004613"/>
    </source>
</evidence>
<name>A0A6A0B869_9LACT</name>
<feature type="domain" description="Lipase-like C-terminal" evidence="9">
    <location>
        <begin position="40"/>
        <end position="405"/>
    </location>
</feature>
<evidence type="ECO:0000256" key="3">
    <source>
        <dbReference type="ARBA" id="ARBA00013279"/>
    </source>
</evidence>
<dbReference type="EC" id="3.1.1.3" evidence="3"/>
<evidence type="ECO:0000256" key="1">
    <source>
        <dbReference type="ARBA" id="ARBA00001024"/>
    </source>
</evidence>
<proteinExistence type="predicted"/>
<dbReference type="AlphaFoldDB" id="A0A6A0B869"/>
<evidence type="ECO:0000256" key="4">
    <source>
        <dbReference type="ARBA" id="ARBA00022525"/>
    </source>
</evidence>
<comment type="subcellular location">
    <subcellularLocation>
        <location evidence="2">Secreted</location>
    </subcellularLocation>
</comment>
<reference evidence="10 11" key="1">
    <citation type="submission" date="2020-02" db="EMBL/GenBank/DDBJ databases">
        <title>Draft genome sequence of Lactococcus sp. Hs30E4-3.</title>
        <authorList>
            <person name="Noda S."/>
            <person name="Yuki M."/>
            <person name="Ohkuma M."/>
        </authorList>
    </citation>
    <scope>NUCLEOTIDE SEQUENCE [LARGE SCALE GENOMIC DNA]</scope>
    <source>
        <strain evidence="10 11">Hs30E4-3</strain>
    </source>
</reference>
<dbReference type="RefSeq" id="WP_228461950.1">
    <property type="nucleotide sequence ID" value="NZ_BLLI01000001.1"/>
</dbReference>
<organism evidence="10 11">
    <name type="scientific">Pseudolactococcus hodotermopsidis</name>
    <dbReference type="NCBI Taxonomy" id="2709157"/>
    <lineage>
        <taxon>Bacteria</taxon>
        <taxon>Bacillati</taxon>
        <taxon>Bacillota</taxon>
        <taxon>Bacilli</taxon>
        <taxon>Lactobacillales</taxon>
        <taxon>Streptococcaceae</taxon>
        <taxon>Pseudolactococcus</taxon>
    </lineage>
</organism>
<dbReference type="Gene3D" id="3.40.50.1820">
    <property type="entry name" value="alpha/beta hydrolase"/>
    <property type="match status" value="1"/>
</dbReference>
<evidence type="ECO:0000313" key="11">
    <source>
        <dbReference type="Proteomes" id="UP000480303"/>
    </source>
</evidence>
<evidence type="ECO:0000256" key="7">
    <source>
        <dbReference type="ARBA" id="ARBA00022963"/>
    </source>
</evidence>
<protein>
    <recommendedName>
        <fullName evidence="3">triacylglycerol lipase</fullName>
        <ecNumber evidence="3">3.1.1.3</ecNumber>
    </recommendedName>
</protein>
<dbReference type="InterPro" id="IPR056304">
    <property type="entry name" value="Lip-like_C"/>
</dbReference>
<dbReference type="InterPro" id="IPR029058">
    <property type="entry name" value="AB_hydrolase_fold"/>
</dbReference>
<dbReference type="GO" id="GO:0016042">
    <property type="term" value="P:lipid catabolic process"/>
    <property type="evidence" value="ECO:0007669"/>
    <property type="project" value="UniProtKB-KW"/>
</dbReference>
<sequence>MALFSNVTKQKSKIFSLKCLLVATLFSFGFLNEDKVQADNSDPNIFVHGLTGFGHGELGEDLYYWGGTTQNIIGDLSDNGYQSLEAVVSPFGSNWDRSIELYYYIKGGTVDYGAAHAEEHGHARYGRTFPGIYPTWNAENKIHLIGHSQGGQTSRMLETLLREGSQEEKEYAQAHGIELPEIFSGNKEWVRSITTIATPHNGTQVASLAKDLLHEVIYGSAFIANGSLVNLSYDFKLDQWGLRQLPNESSLAYLKRVFSSSIWNANEDIVLYDLTTEGAQKLNEKTSLSDDVYYFSYSGNATYKGVLSSNYYPSLTMFPLYSISAAYIGATGGKEWRSNDGLVPVISALYPQGQAFKNADGNPTKGVWYVEPTIEGWEHMDFVGQDYVQAPLLKNKVKAFYQNIAIRNQGL</sequence>
<dbReference type="EMBL" id="BLLI01000001">
    <property type="protein sequence ID" value="GFH41502.1"/>
    <property type="molecule type" value="Genomic_DNA"/>
</dbReference>
<dbReference type="Proteomes" id="UP000480303">
    <property type="component" value="Unassembled WGS sequence"/>
</dbReference>
<dbReference type="PANTHER" id="PTHR34043">
    <property type="entry name" value="ALPHA/BETA-HYDROLASES SUPERFAMILY PROTEIN"/>
    <property type="match status" value="1"/>
</dbReference>
<keyword evidence="6" id="KW-0378">Hydrolase</keyword>
<evidence type="ECO:0000259" key="9">
    <source>
        <dbReference type="Pfam" id="PF24708"/>
    </source>
</evidence>
<keyword evidence="7" id="KW-0442">Lipid degradation</keyword>
<accession>A0A6A0B869</accession>
<keyword evidence="8" id="KW-0443">Lipid metabolism</keyword>
<evidence type="ECO:0000256" key="8">
    <source>
        <dbReference type="ARBA" id="ARBA00023098"/>
    </source>
</evidence>
<keyword evidence="11" id="KW-1185">Reference proteome</keyword>
<comment type="caution">
    <text evidence="10">The sequence shown here is derived from an EMBL/GenBank/DDBJ whole genome shotgun (WGS) entry which is preliminary data.</text>
</comment>